<feature type="transmembrane region" description="Helical" evidence="1">
    <location>
        <begin position="109"/>
        <end position="133"/>
    </location>
</feature>
<keyword evidence="1" id="KW-0812">Transmembrane</keyword>
<reference evidence="2 3" key="1">
    <citation type="submission" date="2019-08" db="EMBL/GenBank/DDBJ databases">
        <title>The genome of the soybean aphid Biotype 1, its phylome, world population structure and adaptation to the North American continent.</title>
        <authorList>
            <person name="Giordano R."/>
            <person name="Donthu R.K."/>
            <person name="Hernandez A.G."/>
            <person name="Wright C.L."/>
            <person name="Zimin A.V."/>
        </authorList>
    </citation>
    <scope>NUCLEOTIDE SEQUENCE [LARGE SCALE GENOMIC DNA]</scope>
    <source>
        <tissue evidence="2">Whole aphids</tissue>
    </source>
</reference>
<dbReference type="EMBL" id="VYZN01000009">
    <property type="protein sequence ID" value="KAE9543158.1"/>
    <property type="molecule type" value="Genomic_DNA"/>
</dbReference>
<evidence type="ECO:0000256" key="1">
    <source>
        <dbReference type="SAM" id="Phobius"/>
    </source>
</evidence>
<gene>
    <name evidence="2" type="ORF">AGLY_003069</name>
</gene>
<keyword evidence="1" id="KW-1133">Transmembrane helix</keyword>
<organism evidence="2 3">
    <name type="scientific">Aphis glycines</name>
    <name type="common">Soybean aphid</name>
    <dbReference type="NCBI Taxonomy" id="307491"/>
    <lineage>
        <taxon>Eukaryota</taxon>
        <taxon>Metazoa</taxon>
        <taxon>Ecdysozoa</taxon>
        <taxon>Arthropoda</taxon>
        <taxon>Hexapoda</taxon>
        <taxon>Insecta</taxon>
        <taxon>Pterygota</taxon>
        <taxon>Neoptera</taxon>
        <taxon>Paraneoptera</taxon>
        <taxon>Hemiptera</taxon>
        <taxon>Sternorrhyncha</taxon>
        <taxon>Aphidomorpha</taxon>
        <taxon>Aphidoidea</taxon>
        <taxon>Aphididae</taxon>
        <taxon>Aphidini</taxon>
        <taxon>Aphis</taxon>
        <taxon>Aphis</taxon>
    </lineage>
</organism>
<accession>A0A6G0U218</accession>
<name>A0A6G0U218_APHGL</name>
<protein>
    <submittedName>
        <fullName evidence="2">Uncharacterized protein</fullName>
    </submittedName>
</protein>
<dbReference type="Proteomes" id="UP000475862">
    <property type="component" value="Unassembled WGS sequence"/>
</dbReference>
<evidence type="ECO:0000313" key="2">
    <source>
        <dbReference type="EMBL" id="KAE9543158.1"/>
    </source>
</evidence>
<comment type="caution">
    <text evidence="2">The sequence shown here is derived from an EMBL/GenBank/DDBJ whole genome shotgun (WGS) entry which is preliminary data.</text>
</comment>
<sequence>MFRYLKKNRKVILRERLTRFTSSLTVGKLKFFISRASFKIDCDCYDIVHTLFSTKSFYLSRGTLYKVNFFIRNTKPTSMVNSDSLIFIDEVNDDLASIMRGKDQTYFSIYFFYLIFFVVFVVYAYYVYFIFLISRLVKIHEQINKCKDIDNHDNYIFEYSQFVIESHKLSTTDIFAYMVQEQQENNIHT</sequence>
<keyword evidence="1" id="KW-0472">Membrane</keyword>
<keyword evidence="3" id="KW-1185">Reference proteome</keyword>
<proteinExistence type="predicted"/>
<dbReference type="AlphaFoldDB" id="A0A6G0U218"/>
<evidence type="ECO:0000313" key="3">
    <source>
        <dbReference type="Proteomes" id="UP000475862"/>
    </source>
</evidence>